<dbReference type="Gene3D" id="3.40.1280.10">
    <property type="match status" value="1"/>
</dbReference>
<comment type="function">
    <text evidence="7">Catalyzes the 2'-O methylation of guanosine at position 18 in tRNA.</text>
</comment>
<dbReference type="InterPro" id="IPR029028">
    <property type="entry name" value="Alpha/beta_knot_MTases"/>
</dbReference>
<name>A0AAW7Z0K8_9ALTE</name>
<dbReference type="GO" id="GO:0002938">
    <property type="term" value="P:tRNA guanine ribose methylation"/>
    <property type="evidence" value="ECO:0007669"/>
    <property type="project" value="UniProtKB-UniRule"/>
</dbReference>
<keyword evidence="3 7" id="KW-0808">Transferase</keyword>
<dbReference type="AlphaFoldDB" id="A0AAW7Z0K8"/>
<dbReference type="GO" id="GO:0000049">
    <property type="term" value="F:tRNA binding"/>
    <property type="evidence" value="ECO:0007669"/>
    <property type="project" value="UniProtKB-UniRule"/>
</dbReference>
<protein>
    <recommendedName>
        <fullName evidence="7">tRNA (guanosine(18)-2'-O)-methyltransferase</fullName>
        <ecNumber evidence="7">2.1.1.34</ecNumber>
    </recommendedName>
    <alternativeName>
        <fullName evidence="7">tRNA [Gm18] methyltransferase</fullName>
    </alternativeName>
</protein>
<dbReference type="GO" id="GO:0141100">
    <property type="term" value="F:tRNA (guanine(18)-2'-O)-methyltransferase activity"/>
    <property type="evidence" value="ECO:0007669"/>
    <property type="project" value="UniProtKB-UniRule"/>
</dbReference>
<sequence length="243" mass="27207">MSPERYLRIRSALAKRQTDLTVCLENVHKPHNVSAVVRTCDAIGIHRVHTVWEEKYQFRGDTAMGSQQWVRQTNHDSLGNAIGALKQQGMQVLVTHLSDTAVGFREVDYTKPTAIIFGQERYGATDEAIAMADQDIIIPMAGMVQSLNVSVAAALVLYEAQRQRELAGMYDVEHLPEEECQKLLFERGYPRLCALSKTKGVPYPAIDDIGRIDAPASWWKQMQLTPEALHALSDNDETLSTRA</sequence>
<dbReference type="CDD" id="cd18092">
    <property type="entry name" value="SpoU-like_TrmH"/>
    <property type="match status" value="1"/>
</dbReference>
<keyword evidence="1 7" id="KW-0820">tRNA-binding</keyword>
<feature type="binding site" evidence="7">
    <location>
        <position position="147"/>
    </location>
    <ligand>
        <name>S-adenosyl-L-methionine</name>
        <dbReference type="ChEBI" id="CHEBI:59789"/>
    </ligand>
</feature>
<evidence type="ECO:0000313" key="10">
    <source>
        <dbReference type="EMBL" id="MDO6577537.1"/>
    </source>
</evidence>
<feature type="binding site" evidence="7">
    <location>
        <position position="138"/>
    </location>
    <ligand>
        <name>S-adenosyl-L-methionine</name>
        <dbReference type="ChEBI" id="CHEBI:59789"/>
    </ligand>
</feature>
<evidence type="ECO:0000256" key="6">
    <source>
        <dbReference type="ARBA" id="ARBA00022884"/>
    </source>
</evidence>
<evidence type="ECO:0000256" key="7">
    <source>
        <dbReference type="HAMAP-Rule" id="MF_02060"/>
    </source>
</evidence>
<dbReference type="EC" id="2.1.1.34" evidence="7"/>
<accession>A0AAW7Z0K8</accession>
<evidence type="ECO:0000256" key="1">
    <source>
        <dbReference type="ARBA" id="ARBA00022555"/>
    </source>
</evidence>
<evidence type="ECO:0000259" key="8">
    <source>
        <dbReference type="Pfam" id="PF00588"/>
    </source>
</evidence>
<comment type="similarity">
    <text evidence="7">Belongs to the class IV-like SAM-binding methyltransferase superfamily. RNA methyltransferase TrmH family.</text>
</comment>
<evidence type="ECO:0000259" key="9">
    <source>
        <dbReference type="Pfam" id="PF12105"/>
    </source>
</evidence>
<dbReference type="Pfam" id="PF12105">
    <property type="entry name" value="SpoU_methylas_C"/>
    <property type="match status" value="1"/>
</dbReference>
<dbReference type="Proteomes" id="UP001170717">
    <property type="component" value="Unassembled WGS sequence"/>
</dbReference>
<dbReference type="Pfam" id="PF00588">
    <property type="entry name" value="SpoU_methylase"/>
    <property type="match status" value="1"/>
</dbReference>
<dbReference type="EMBL" id="JAUOQI010000005">
    <property type="protein sequence ID" value="MDO6577537.1"/>
    <property type="molecule type" value="Genomic_DNA"/>
</dbReference>
<proteinExistence type="inferred from homology"/>
<evidence type="ECO:0000313" key="11">
    <source>
        <dbReference type="Proteomes" id="UP001170717"/>
    </source>
</evidence>
<dbReference type="InterPro" id="IPR022724">
    <property type="entry name" value="rRNA_MeTrfase_SpoU_C"/>
</dbReference>
<dbReference type="NCBIfam" id="NF008295">
    <property type="entry name" value="PRK11081.1"/>
    <property type="match status" value="1"/>
</dbReference>
<keyword evidence="2 7" id="KW-0489">Methyltransferase</keyword>
<evidence type="ECO:0000256" key="4">
    <source>
        <dbReference type="ARBA" id="ARBA00022691"/>
    </source>
</evidence>
<dbReference type="RefSeq" id="WP_061996847.1">
    <property type="nucleotide sequence ID" value="NZ_CAXIBE010000120.1"/>
</dbReference>
<feature type="domain" description="RNA methyltransferase SpoU/TrmH type C-terminal" evidence="9">
    <location>
        <begin position="162"/>
        <end position="214"/>
    </location>
</feature>
<comment type="caution">
    <text evidence="10">The sequence shown here is derived from an EMBL/GenBank/DDBJ whole genome shotgun (WGS) entry which is preliminary data.</text>
</comment>
<dbReference type="InterPro" id="IPR029026">
    <property type="entry name" value="tRNA_m1G_MTases_N"/>
</dbReference>
<evidence type="ECO:0000256" key="2">
    <source>
        <dbReference type="ARBA" id="ARBA00022603"/>
    </source>
</evidence>
<dbReference type="InterPro" id="IPR033671">
    <property type="entry name" value="TrmH"/>
</dbReference>
<keyword evidence="6 7" id="KW-0694">RNA-binding</keyword>
<dbReference type="PANTHER" id="PTHR43453:SF1">
    <property type="entry name" value="TRNA_RRNA METHYLTRANSFERASE SPOU TYPE DOMAIN-CONTAINING PROTEIN"/>
    <property type="match status" value="1"/>
</dbReference>
<comment type="catalytic activity">
    <reaction evidence="7">
        <text>guanosine(18) in tRNA + S-adenosyl-L-methionine = 2'-O-methylguanosine(18) in tRNA + S-adenosyl-L-homocysteine + H(+)</text>
        <dbReference type="Rhea" id="RHEA:20077"/>
        <dbReference type="Rhea" id="RHEA-COMP:10190"/>
        <dbReference type="Rhea" id="RHEA-COMP:10192"/>
        <dbReference type="ChEBI" id="CHEBI:15378"/>
        <dbReference type="ChEBI" id="CHEBI:57856"/>
        <dbReference type="ChEBI" id="CHEBI:59789"/>
        <dbReference type="ChEBI" id="CHEBI:74269"/>
        <dbReference type="ChEBI" id="CHEBI:74445"/>
        <dbReference type="EC" id="2.1.1.34"/>
    </reaction>
</comment>
<keyword evidence="4 7" id="KW-0949">S-adenosyl-L-methionine</keyword>
<dbReference type="PANTHER" id="PTHR43453">
    <property type="entry name" value="RRNA METHYLASE-LIKE"/>
    <property type="match status" value="1"/>
</dbReference>
<dbReference type="SUPFAM" id="SSF75217">
    <property type="entry name" value="alpha/beta knot"/>
    <property type="match status" value="1"/>
</dbReference>
<evidence type="ECO:0000256" key="5">
    <source>
        <dbReference type="ARBA" id="ARBA00022694"/>
    </source>
</evidence>
<reference evidence="10" key="1">
    <citation type="submission" date="2023-07" db="EMBL/GenBank/DDBJ databases">
        <title>Genome content predicts the carbon catabolic preferences of heterotrophic bacteria.</title>
        <authorList>
            <person name="Gralka M."/>
        </authorList>
    </citation>
    <scope>NUCLEOTIDE SEQUENCE</scope>
    <source>
        <strain evidence="10">F2M12</strain>
    </source>
</reference>
<evidence type="ECO:0000256" key="3">
    <source>
        <dbReference type="ARBA" id="ARBA00022679"/>
    </source>
</evidence>
<feature type="binding site" evidence="7">
    <location>
        <position position="95"/>
    </location>
    <ligand>
        <name>S-adenosyl-L-methionine</name>
        <dbReference type="ChEBI" id="CHEBI:59789"/>
    </ligand>
</feature>
<dbReference type="HAMAP" id="MF_02060">
    <property type="entry name" value="tRNA_methyltr_TrmH"/>
    <property type="match status" value="1"/>
</dbReference>
<feature type="domain" description="tRNA/rRNA methyltransferase SpoU type" evidence="8">
    <location>
        <begin position="20"/>
        <end position="158"/>
    </location>
</feature>
<organism evidence="10 11">
    <name type="scientific">Alteromonas stellipolaris</name>
    <dbReference type="NCBI Taxonomy" id="233316"/>
    <lineage>
        <taxon>Bacteria</taxon>
        <taxon>Pseudomonadati</taxon>
        <taxon>Pseudomonadota</taxon>
        <taxon>Gammaproteobacteria</taxon>
        <taxon>Alteromonadales</taxon>
        <taxon>Alteromonadaceae</taxon>
        <taxon>Alteromonas/Salinimonas group</taxon>
        <taxon>Alteromonas</taxon>
    </lineage>
</organism>
<gene>
    <name evidence="7 10" type="primary">trmH</name>
    <name evidence="10" type="ORF">Q4527_09035</name>
</gene>
<dbReference type="InterPro" id="IPR001537">
    <property type="entry name" value="SpoU_MeTrfase"/>
</dbReference>
<comment type="caution">
    <text evidence="7">Lacks conserved residue(s) required for the propagation of feature annotation.</text>
</comment>
<keyword evidence="5 7" id="KW-0819">tRNA processing</keyword>